<protein>
    <submittedName>
        <fullName evidence="1">Uncharacterized protein</fullName>
    </submittedName>
</protein>
<proteinExistence type="predicted"/>
<comment type="caution">
    <text evidence="1">The sequence shown here is derived from an EMBL/GenBank/DDBJ whole genome shotgun (WGS) entry which is preliminary data.</text>
</comment>
<dbReference type="EMBL" id="QFQB01000068">
    <property type="protein sequence ID" value="PZQ44994.1"/>
    <property type="molecule type" value="Genomic_DNA"/>
</dbReference>
<organism evidence="1 2">
    <name type="scientific">Micavibrio aeruginosavorus</name>
    <dbReference type="NCBI Taxonomy" id="349221"/>
    <lineage>
        <taxon>Bacteria</taxon>
        <taxon>Pseudomonadati</taxon>
        <taxon>Bdellovibrionota</taxon>
        <taxon>Bdellovibrionia</taxon>
        <taxon>Bdellovibrionales</taxon>
        <taxon>Pseudobdellovibrionaceae</taxon>
        <taxon>Micavibrio</taxon>
    </lineage>
</organism>
<accession>A0A2W5MW10</accession>
<dbReference type="Proteomes" id="UP000249417">
    <property type="component" value="Unassembled WGS sequence"/>
</dbReference>
<reference evidence="1 2" key="1">
    <citation type="submission" date="2017-08" db="EMBL/GenBank/DDBJ databases">
        <title>Infants hospitalized years apart are colonized by the same room-sourced microbial strains.</title>
        <authorList>
            <person name="Brooks B."/>
            <person name="Olm M.R."/>
            <person name="Firek B.A."/>
            <person name="Baker R."/>
            <person name="Thomas B.C."/>
            <person name="Morowitz M.J."/>
            <person name="Banfield J.F."/>
        </authorList>
    </citation>
    <scope>NUCLEOTIDE SEQUENCE [LARGE SCALE GENOMIC DNA]</scope>
    <source>
        <strain evidence="1">S2_005_002_R2_29</strain>
    </source>
</reference>
<evidence type="ECO:0000313" key="2">
    <source>
        <dbReference type="Proteomes" id="UP000249417"/>
    </source>
</evidence>
<dbReference type="AlphaFoldDB" id="A0A2W5MW10"/>
<gene>
    <name evidence="1" type="ORF">DI551_08810</name>
</gene>
<name>A0A2W5MW10_9BACT</name>
<sequence>MPVKDLNGPKTPEEIYEELRLKADMRIQNEDERNELYEEIAADNKGHEDERGGRRRRYRKRMHHCETDHDKNKLADIFGGFDGTKSLLTGIVALSNYLQENTEKNEKTKALAGTFSKRADDKSLPRCEDTLYVYDSMDVSEPAYNALMQESEIITKKLEELVATRDPARYAVLEKDLLRLADEYEMRLHPLTGLYVHDWHRVEREEAKYNPHNHLQQRHNVYIYVLKAELNDVRGIKRHVGDQFDQKPEEVIASGPSAHPA</sequence>
<evidence type="ECO:0000313" key="1">
    <source>
        <dbReference type="EMBL" id="PZQ44994.1"/>
    </source>
</evidence>